<organism evidence="1 2">
    <name type="scientific">Plakobranchus ocellatus</name>
    <dbReference type="NCBI Taxonomy" id="259542"/>
    <lineage>
        <taxon>Eukaryota</taxon>
        <taxon>Metazoa</taxon>
        <taxon>Spiralia</taxon>
        <taxon>Lophotrochozoa</taxon>
        <taxon>Mollusca</taxon>
        <taxon>Gastropoda</taxon>
        <taxon>Heterobranchia</taxon>
        <taxon>Euthyneura</taxon>
        <taxon>Panpulmonata</taxon>
        <taxon>Sacoglossa</taxon>
        <taxon>Placobranchoidea</taxon>
        <taxon>Plakobranchidae</taxon>
        <taxon>Plakobranchus</taxon>
    </lineage>
</organism>
<sequence length="103" mass="11971">MCTRDTFYTMVIDQSGDTCITQSSWDVDLAGFPAFFYSRVPRLGKLYTSTVGKLFIFIVYTTVELLSPQLYMRPSRTCRGRRFGYFGDISRFFSSLSRQNVKR</sequence>
<name>A0AAV4B7R0_9GAST</name>
<dbReference type="EMBL" id="BLXT01004610">
    <property type="protein sequence ID" value="GFO15575.1"/>
    <property type="molecule type" value="Genomic_DNA"/>
</dbReference>
<keyword evidence="2" id="KW-1185">Reference proteome</keyword>
<reference evidence="1 2" key="1">
    <citation type="journal article" date="2021" name="Elife">
        <title>Chloroplast acquisition without the gene transfer in kleptoplastic sea slugs, Plakobranchus ocellatus.</title>
        <authorList>
            <person name="Maeda T."/>
            <person name="Takahashi S."/>
            <person name="Yoshida T."/>
            <person name="Shimamura S."/>
            <person name="Takaki Y."/>
            <person name="Nagai Y."/>
            <person name="Toyoda A."/>
            <person name="Suzuki Y."/>
            <person name="Arimoto A."/>
            <person name="Ishii H."/>
            <person name="Satoh N."/>
            <person name="Nishiyama T."/>
            <person name="Hasebe M."/>
            <person name="Maruyama T."/>
            <person name="Minagawa J."/>
            <person name="Obokata J."/>
            <person name="Shigenobu S."/>
        </authorList>
    </citation>
    <scope>NUCLEOTIDE SEQUENCE [LARGE SCALE GENOMIC DNA]</scope>
</reference>
<gene>
    <name evidence="1" type="ORF">PoB_004208000</name>
</gene>
<evidence type="ECO:0000313" key="1">
    <source>
        <dbReference type="EMBL" id="GFO15575.1"/>
    </source>
</evidence>
<dbReference type="AlphaFoldDB" id="A0AAV4B7R0"/>
<accession>A0AAV4B7R0</accession>
<comment type="caution">
    <text evidence="1">The sequence shown here is derived from an EMBL/GenBank/DDBJ whole genome shotgun (WGS) entry which is preliminary data.</text>
</comment>
<evidence type="ECO:0000313" key="2">
    <source>
        <dbReference type="Proteomes" id="UP000735302"/>
    </source>
</evidence>
<proteinExistence type="predicted"/>
<dbReference type="Proteomes" id="UP000735302">
    <property type="component" value="Unassembled WGS sequence"/>
</dbReference>
<protein>
    <submittedName>
        <fullName evidence="1">Uncharacterized protein</fullName>
    </submittedName>
</protein>